<organism evidence="1 2">
    <name type="scientific">Engystomops pustulosus</name>
    <name type="common">Tungara frog</name>
    <name type="synonym">Physalaemus pustulosus</name>
    <dbReference type="NCBI Taxonomy" id="76066"/>
    <lineage>
        <taxon>Eukaryota</taxon>
        <taxon>Metazoa</taxon>
        <taxon>Chordata</taxon>
        <taxon>Craniata</taxon>
        <taxon>Vertebrata</taxon>
        <taxon>Euteleostomi</taxon>
        <taxon>Amphibia</taxon>
        <taxon>Batrachia</taxon>
        <taxon>Anura</taxon>
        <taxon>Neobatrachia</taxon>
        <taxon>Hyloidea</taxon>
        <taxon>Leptodactylidae</taxon>
        <taxon>Leiuperinae</taxon>
        <taxon>Engystomops</taxon>
    </lineage>
</organism>
<accession>A0AAV7AJG2</accession>
<protein>
    <submittedName>
        <fullName evidence="1">Uncharacterized protein</fullName>
    </submittedName>
</protein>
<sequence length="75" mass="9049">MKTYLELESRKKKKNFWDRSLRRTLKLKFLSLNLLLEMKSGGRTLSSIFCQINDLVVDYTKTNRYPMRRNDSTRT</sequence>
<keyword evidence="2" id="KW-1185">Reference proteome</keyword>
<comment type="caution">
    <text evidence="1">The sequence shown here is derived from an EMBL/GenBank/DDBJ whole genome shotgun (WGS) entry which is preliminary data.</text>
</comment>
<dbReference type="AlphaFoldDB" id="A0AAV7AJG2"/>
<dbReference type="Proteomes" id="UP000824782">
    <property type="component" value="Unassembled WGS sequence"/>
</dbReference>
<reference evidence="1" key="1">
    <citation type="thesis" date="2020" institute="ProQuest LLC" country="789 East Eisenhower Parkway, Ann Arbor, MI, USA">
        <title>Comparative Genomics and Chromosome Evolution.</title>
        <authorList>
            <person name="Mudd A.B."/>
        </authorList>
    </citation>
    <scope>NUCLEOTIDE SEQUENCE</scope>
    <source>
        <strain evidence="1">237g6f4</strain>
        <tissue evidence="1">Blood</tissue>
    </source>
</reference>
<dbReference type="EMBL" id="WNYA01000007">
    <property type="protein sequence ID" value="KAG8560132.1"/>
    <property type="molecule type" value="Genomic_DNA"/>
</dbReference>
<evidence type="ECO:0000313" key="1">
    <source>
        <dbReference type="EMBL" id="KAG8560132.1"/>
    </source>
</evidence>
<evidence type="ECO:0000313" key="2">
    <source>
        <dbReference type="Proteomes" id="UP000824782"/>
    </source>
</evidence>
<proteinExistence type="predicted"/>
<name>A0AAV7AJG2_ENGPU</name>
<gene>
    <name evidence="1" type="ORF">GDO81_014801</name>
</gene>